<protein>
    <submittedName>
        <fullName evidence="1">Uncharacterized protein</fullName>
    </submittedName>
</protein>
<accession>A0A0E9T1T3</accession>
<evidence type="ECO:0000313" key="1">
    <source>
        <dbReference type="EMBL" id="JAH46683.1"/>
    </source>
</evidence>
<dbReference type="AlphaFoldDB" id="A0A0E9T1T3"/>
<organism evidence="1">
    <name type="scientific">Anguilla anguilla</name>
    <name type="common">European freshwater eel</name>
    <name type="synonym">Muraena anguilla</name>
    <dbReference type="NCBI Taxonomy" id="7936"/>
    <lineage>
        <taxon>Eukaryota</taxon>
        <taxon>Metazoa</taxon>
        <taxon>Chordata</taxon>
        <taxon>Craniata</taxon>
        <taxon>Vertebrata</taxon>
        <taxon>Euteleostomi</taxon>
        <taxon>Actinopterygii</taxon>
        <taxon>Neopterygii</taxon>
        <taxon>Teleostei</taxon>
        <taxon>Anguilliformes</taxon>
        <taxon>Anguillidae</taxon>
        <taxon>Anguilla</taxon>
    </lineage>
</organism>
<sequence length="52" mass="5816">MMHSVLQCHLVAVWIWDAKRSLFNSLTLRPVKTTLPSSDPSALITGAMNYTI</sequence>
<name>A0A0E9T1T3_ANGAN</name>
<reference evidence="1" key="2">
    <citation type="journal article" date="2015" name="Fish Shellfish Immunol.">
        <title>Early steps in the European eel (Anguilla anguilla)-Vibrio vulnificus interaction in the gills: Role of the RtxA13 toxin.</title>
        <authorList>
            <person name="Callol A."/>
            <person name="Pajuelo D."/>
            <person name="Ebbesson L."/>
            <person name="Teles M."/>
            <person name="MacKenzie S."/>
            <person name="Amaro C."/>
        </authorList>
    </citation>
    <scope>NUCLEOTIDE SEQUENCE</scope>
</reference>
<reference evidence="1" key="1">
    <citation type="submission" date="2014-11" db="EMBL/GenBank/DDBJ databases">
        <authorList>
            <person name="Amaro Gonzalez C."/>
        </authorList>
    </citation>
    <scope>NUCLEOTIDE SEQUENCE</scope>
</reference>
<proteinExistence type="predicted"/>
<dbReference type="EMBL" id="GBXM01061894">
    <property type="protein sequence ID" value="JAH46683.1"/>
    <property type="molecule type" value="Transcribed_RNA"/>
</dbReference>